<comment type="caution">
    <text evidence="1">The sequence shown here is derived from an EMBL/GenBank/DDBJ whole genome shotgun (WGS) entry which is preliminary data.</text>
</comment>
<gene>
    <name evidence="1" type="ORF">L6452_06241</name>
</gene>
<evidence type="ECO:0000313" key="1">
    <source>
        <dbReference type="EMBL" id="KAI3758670.1"/>
    </source>
</evidence>
<name>A0ACB9EIN4_ARCLA</name>
<proteinExistence type="predicted"/>
<dbReference type="EMBL" id="CM042048">
    <property type="protein sequence ID" value="KAI3758670.1"/>
    <property type="molecule type" value="Genomic_DNA"/>
</dbReference>
<accession>A0ACB9EIN4</accession>
<organism evidence="1 2">
    <name type="scientific">Arctium lappa</name>
    <name type="common">Greater burdock</name>
    <name type="synonym">Lappa major</name>
    <dbReference type="NCBI Taxonomy" id="4217"/>
    <lineage>
        <taxon>Eukaryota</taxon>
        <taxon>Viridiplantae</taxon>
        <taxon>Streptophyta</taxon>
        <taxon>Embryophyta</taxon>
        <taxon>Tracheophyta</taxon>
        <taxon>Spermatophyta</taxon>
        <taxon>Magnoliopsida</taxon>
        <taxon>eudicotyledons</taxon>
        <taxon>Gunneridae</taxon>
        <taxon>Pentapetalae</taxon>
        <taxon>asterids</taxon>
        <taxon>campanulids</taxon>
        <taxon>Asterales</taxon>
        <taxon>Asteraceae</taxon>
        <taxon>Carduoideae</taxon>
        <taxon>Cardueae</taxon>
        <taxon>Arctiinae</taxon>
        <taxon>Arctium</taxon>
    </lineage>
</organism>
<evidence type="ECO:0000313" key="2">
    <source>
        <dbReference type="Proteomes" id="UP001055879"/>
    </source>
</evidence>
<dbReference type="Proteomes" id="UP001055879">
    <property type="component" value="Linkage Group LG02"/>
</dbReference>
<keyword evidence="2" id="KW-1185">Reference proteome</keyword>
<reference evidence="2" key="1">
    <citation type="journal article" date="2022" name="Mol. Ecol. Resour.">
        <title>The genomes of chicory, endive, great burdock and yacon provide insights into Asteraceae palaeo-polyploidization history and plant inulin production.</title>
        <authorList>
            <person name="Fan W."/>
            <person name="Wang S."/>
            <person name="Wang H."/>
            <person name="Wang A."/>
            <person name="Jiang F."/>
            <person name="Liu H."/>
            <person name="Zhao H."/>
            <person name="Xu D."/>
            <person name="Zhang Y."/>
        </authorList>
    </citation>
    <scope>NUCLEOTIDE SEQUENCE [LARGE SCALE GENOMIC DNA]</scope>
    <source>
        <strain evidence="2">cv. Niubang</strain>
    </source>
</reference>
<protein>
    <submittedName>
        <fullName evidence="1">Uncharacterized protein</fullName>
    </submittedName>
</protein>
<sequence length="161" mass="17757">MSSEPEPQRSTKQKVSAVPSPTIIQITESPPPVKDKGKAIATEPLKKIKSPPPTSKKLLKSSFVAFKRVKPEEEDWAFDLQPLSELPILKPLDTPSEDRVMLSQFNLVGKQSINYRYCTLGITINRNALVVVSKVPQLCRHPEDLRTAASSSYILSLGSGC</sequence>
<reference evidence="1 2" key="2">
    <citation type="journal article" date="2022" name="Mol. Ecol. Resour.">
        <title>The genomes of chicory, endive, great burdock and yacon provide insights into Asteraceae paleo-polyploidization history and plant inulin production.</title>
        <authorList>
            <person name="Fan W."/>
            <person name="Wang S."/>
            <person name="Wang H."/>
            <person name="Wang A."/>
            <person name="Jiang F."/>
            <person name="Liu H."/>
            <person name="Zhao H."/>
            <person name="Xu D."/>
            <person name="Zhang Y."/>
        </authorList>
    </citation>
    <scope>NUCLEOTIDE SEQUENCE [LARGE SCALE GENOMIC DNA]</scope>
    <source>
        <strain evidence="2">cv. Niubang</strain>
    </source>
</reference>